<dbReference type="PANTHER" id="PTHR38834">
    <property type="entry name" value="PERIPLASMIC SUBSTRATE BINDING PROTEIN FAMILY 3"/>
    <property type="match status" value="1"/>
</dbReference>
<dbReference type="Proteomes" id="UP000613266">
    <property type="component" value="Unassembled WGS sequence"/>
</dbReference>
<evidence type="ECO:0000313" key="3">
    <source>
        <dbReference type="Proteomes" id="UP000613266"/>
    </source>
</evidence>
<keyword evidence="3" id="KW-1185">Reference proteome</keyword>
<dbReference type="EMBL" id="JAEDAK010000001">
    <property type="protein sequence ID" value="MBH9575314.1"/>
    <property type="molecule type" value="Genomic_DNA"/>
</dbReference>
<organism evidence="2 3">
    <name type="scientific">Inhella proteolytica</name>
    <dbReference type="NCBI Taxonomy" id="2795029"/>
    <lineage>
        <taxon>Bacteria</taxon>
        <taxon>Pseudomonadati</taxon>
        <taxon>Pseudomonadota</taxon>
        <taxon>Betaproteobacteria</taxon>
        <taxon>Burkholderiales</taxon>
        <taxon>Sphaerotilaceae</taxon>
        <taxon>Inhella</taxon>
    </lineage>
</organism>
<comment type="caution">
    <text evidence="2">The sequence shown here is derived from an EMBL/GenBank/DDBJ whole genome shotgun (WGS) entry which is preliminary data.</text>
</comment>
<dbReference type="PANTHER" id="PTHR38834:SF3">
    <property type="entry name" value="SOLUTE-BINDING PROTEIN FAMILY 3_N-TERMINAL DOMAIN-CONTAINING PROTEIN"/>
    <property type="match status" value="1"/>
</dbReference>
<dbReference type="SUPFAM" id="SSF53850">
    <property type="entry name" value="Periplasmic binding protein-like II"/>
    <property type="match status" value="1"/>
</dbReference>
<sequence length="244" mass="27167">MPDRRHLLLGLSALPFALRADPAPLQVVTGDLPPFAIEGQGDRPGFLVELTEALMAQAGWPVKVQFFPWARAMQMALAQPRTLILPLTRTPEREPQYQWLVKLHVQHFAFITRAGEPRVDTVEQARSRKLVVLRGSPNLAQLRRHGFADERVAQAASVDDMLRMLEHGMADAIYGGDLVNLYNARLSGRDPAGLQVGLTLESGEVWLAASSGVSEDERQRLLQAHATLQRNGAQDRIWARYGVR</sequence>
<gene>
    <name evidence="2" type="ORF">I7X39_00210</name>
</gene>
<name>A0A931NFP8_9BURK</name>
<protein>
    <submittedName>
        <fullName evidence="2">Transporter substrate-binding domain-containing protein</fullName>
    </submittedName>
</protein>
<dbReference type="RefSeq" id="WP_198108939.1">
    <property type="nucleotide sequence ID" value="NZ_JAEDAK010000001.1"/>
</dbReference>
<accession>A0A931NFP8</accession>
<feature type="domain" description="Solute-binding protein family 3/N-terminal" evidence="1">
    <location>
        <begin position="28"/>
        <end position="241"/>
    </location>
</feature>
<evidence type="ECO:0000259" key="1">
    <source>
        <dbReference type="Pfam" id="PF00497"/>
    </source>
</evidence>
<dbReference type="Gene3D" id="3.40.190.10">
    <property type="entry name" value="Periplasmic binding protein-like II"/>
    <property type="match status" value="2"/>
</dbReference>
<dbReference type="InterPro" id="IPR001638">
    <property type="entry name" value="Solute-binding_3/MltF_N"/>
</dbReference>
<dbReference type="Pfam" id="PF00497">
    <property type="entry name" value="SBP_bac_3"/>
    <property type="match status" value="1"/>
</dbReference>
<proteinExistence type="predicted"/>
<dbReference type="AlphaFoldDB" id="A0A931NFP8"/>
<evidence type="ECO:0000313" key="2">
    <source>
        <dbReference type="EMBL" id="MBH9575314.1"/>
    </source>
</evidence>
<reference evidence="2" key="1">
    <citation type="submission" date="2020-12" db="EMBL/GenBank/DDBJ databases">
        <title>The genome sequence of Inhella sp. 1Y17.</title>
        <authorList>
            <person name="Liu Y."/>
        </authorList>
    </citation>
    <scope>NUCLEOTIDE SEQUENCE</scope>
    <source>
        <strain evidence="2">1Y17</strain>
    </source>
</reference>